<evidence type="ECO:0000259" key="7">
    <source>
        <dbReference type="Pfam" id="PF02897"/>
    </source>
</evidence>
<organism evidence="8 9">
    <name type="scientific">Deinococcus terrestris</name>
    <dbReference type="NCBI Taxonomy" id="2651870"/>
    <lineage>
        <taxon>Bacteria</taxon>
        <taxon>Thermotogati</taxon>
        <taxon>Deinococcota</taxon>
        <taxon>Deinococci</taxon>
        <taxon>Deinococcales</taxon>
        <taxon>Deinococcaceae</taxon>
        <taxon>Deinococcus</taxon>
    </lineage>
</organism>
<evidence type="ECO:0000259" key="6">
    <source>
        <dbReference type="Pfam" id="PF00326"/>
    </source>
</evidence>
<sequence length="691" mass="76753">MTPPRAAKKPLTHVLHGESRPDDYHWLKTQGKADPEVLGYLEAENAHLGAVMAPLRETQETVYRELLSHVQEEDDQPPVPEGDWEYYTRTEEGRAHPLFLRRPRDGGEAQLLLDLNALKEREGHANVWVYVTRPSPDGRYWAYLLDTTGQELWELRVLDTATGEFAETPLTDVSGWTLDWSADGRTLYYATEDATQRPARIWRHTLGQPQTADEELWHEADPTFNAWAHVAENGETLLLGGSANMADEVAVLDIRDPAARSQVLLPRERGVEYRVTDGGDHWLALTNQGDASEFRLVRLPKKDDLTWADAVDVLPHDPQRYLTGMHLFAGHLLVSGREGGFTRLWVLPRTGEGYGPARRVEFPEASYTVRIGANHVFETATARILYASLTRPTEHLDLNLDTLETTLVKATPIPNYAPADYVAEQVWVDAPDGERVPVSLVRRRDTALPAPTLLYGYGSYGASMDPAFSLSRLPLLDRGWVWAVAHIRGGSELGRRWYDAGRLSHKINTFTDFIAAGEGLKAAGIADDLVAMGRSAGGLLMGAVVNLRPDLWKAAFVGVPFVDVLSTMLDDSIPLTTGEYDEWGNPNEPGAYATMREYSPYDNLKPGVYPHLFVSTGLNDPRVAYWEPAKYVARLRDLRQPGSGVLVLKTNLGAGHGGSSSRYDALNEMAEEFAFALAAVEGRLNVGEDEQ</sequence>
<keyword evidence="3" id="KW-0378">Hydrolase</keyword>
<evidence type="ECO:0000256" key="1">
    <source>
        <dbReference type="ARBA" id="ARBA00005228"/>
    </source>
</evidence>
<dbReference type="InterPro" id="IPR051543">
    <property type="entry name" value="Serine_Peptidase_S9A"/>
</dbReference>
<feature type="region of interest" description="Disordered" evidence="5">
    <location>
        <begin position="1"/>
        <end position="21"/>
    </location>
</feature>
<reference evidence="8 9" key="1">
    <citation type="submission" date="2019-10" db="EMBL/GenBank/DDBJ databases">
        <title>Deinococcus sp. isolated from soil.</title>
        <authorList>
            <person name="Li Y."/>
            <person name="Wang J."/>
        </authorList>
    </citation>
    <scope>NUCLEOTIDE SEQUENCE [LARGE SCALE GENOMIC DNA]</scope>
    <source>
        <strain evidence="8 9">SDU3-2</strain>
    </source>
</reference>
<dbReference type="Gene3D" id="2.130.10.120">
    <property type="entry name" value="Prolyl oligopeptidase, N-terminal domain"/>
    <property type="match status" value="1"/>
</dbReference>
<protein>
    <submittedName>
        <fullName evidence="8">S9 family peptidase</fullName>
    </submittedName>
</protein>
<dbReference type="GO" id="GO:0006508">
    <property type="term" value="P:proteolysis"/>
    <property type="evidence" value="ECO:0007669"/>
    <property type="project" value="UniProtKB-KW"/>
</dbReference>
<keyword evidence="2" id="KW-0645">Protease</keyword>
<dbReference type="Proteomes" id="UP000484842">
    <property type="component" value="Unassembled WGS sequence"/>
</dbReference>
<comment type="similarity">
    <text evidence="1">Belongs to the peptidase S9A family.</text>
</comment>
<gene>
    <name evidence="8" type="ORF">F8S09_08620</name>
</gene>
<evidence type="ECO:0000256" key="5">
    <source>
        <dbReference type="SAM" id="MobiDB-lite"/>
    </source>
</evidence>
<name>A0A7X1NW35_9DEIO</name>
<dbReference type="EMBL" id="WBSL01000003">
    <property type="protein sequence ID" value="MPY66753.1"/>
    <property type="molecule type" value="Genomic_DNA"/>
</dbReference>
<dbReference type="Pfam" id="PF02897">
    <property type="entry name" value="Peptidase_S9_N"/>
    <property type="match status" value="1"/>
</dbReference>
<dbReference type="InterPro" id="IPR001375">
    <property type="entry name" value="Peptidase_S9_cat"/>
</dbReference>
<accession>A0A7X1NW35</accession>
<dbReference type="PANTHER" id="PTHR11757:SF19">
    <property type="entry name" value="PROLYL ENDOPEPTIDASE-LIKE"/>
    <property type="match status" value="1"/>
</dbReference>
<evidence type="ECO:0000313" key="8">
    <source>
        <dbReference type="EMBL" id="MPY66753.1"/>
    </source>
</evidence>
<dbReference type="RefSeq" id="WP_152871098.1">
    <property type="nucleotide sequence ID" value="NZ_WBSL01000003.1"/>
</dbReference>
<dbReference type="Gene3D" id="3.40.50.1820">
    <property type="entry name" value="alpha/beta hydrolase"/>
    <property type="match status" value="1"/>
</dbReference>
<feature type="domain" description="Peptidase S9A N-terminal" evidence="7">
    <location>
        <begin position="4"/>
        <end position="410"/>
    </location>
</feature>
<keyword evidence="9" id="KW-1185">Reference proteome</keyword>
<dbReference type="PANTHER" id="PTHR11757">
    <property type="entry name" value="PROTEASE FAMILY S9A OLIGOPEPTIDASE"/>
    <property type="match status" value="1"/>
</dbReference>
<dbReference type="GO" id="GO:0004252">
    <property type="term" value="F:serine-type endopeptidase activity"/>
    <property type="evidence" value="ECO:0007669"/>
    <property type="project" value="InterPro"/>
</dbReference>
<dbReference type="SUPFAM" id="SSF53474">
    <property type="entry name" value="alpha/beta-Hydrolases"/>
    <property type="match status" value="1"/>
</dbReference>
<evidence type="ECO:0000256" key="4">
    <source>
        <dbReference type="ARBA" id="ARBA00022825"/>
    </source>
</evidence>
<dbReference type="Pfam" id="PF00326">
    <property type="entry name" value="Peptidase_S9"/>
    <property type="match status" value="1"/>
</dbReference>
<evidence type="ECO:0000256" key="2">
    <source>
        <dbReference type="ARBA" id="ARBA00022670"/>
    </source>
</evidence>
<evidence type="ECO:0000313" key="9">
    <source>
        <dbReference type="Proteomes" id="UP000484842"/>
    </source>
</evidence>
<feature type="domain" description="Peptidase S9 prolyl oligopeptidase catalytic" evidence="6">
    <location>
        <begin position="467"/>
        <end position="680"/>
    </location>
</feature>
<proteinExistence type="inferred from homology"/>
<dbReference type="InterPro" id="IPR023302">
    <property type="entry name" value="Pept_S9A_N"/>
</dbReference>
<evidence type="ECO:0000256" key="3">
    <source>
        <dbReference type="ARBA" id="ARBA00022801"/>
    </source>
</evidence>
<dbReference type="PRINTS" id="PR00862">
    <property type="entry name" value="PROLIGOPTASE"/>
</dbReference>
<dbReference type="AlphaFoldDB" id="A0A7X1NW35"/>
<keyword evidence="4" id="KW-0720">Serine protease</keyword>
<dbReference type="InterPro" id="IPR029058">
    <property type="entry name" value="AB_hydrolase_fold"/>
</dbReference>
<dbReference type="SUPFAM" id="SSF50993">
    <property type="entry name" value="Peptidase/esterase 'gauge' domain"/>
    <property type="match status" value="1"/>
</dbReference>
<comment type="caution">
    <text evidence="8">The sequence shown here is derived from an EMBL/GenBank/DDBJ whole genome shotgun (WGS) entry which is preliminary data.</text>
</comment>
<dbReference type="InterPro" id="IPR002470">
    <property type="entry name" value="Peptidase_S9A"/>
</dbReference>
<feature type="compositionally biased region" description="Basic residues" evidence="5">
    <location>
        <begin position="1"/>
        <end position="11"/>
    </location>
</feature>